<evidence type="ECO:0000259" key="6">
    <source>
        <dbReference type="Pfam" id="PF00266"/>
    </source>
</evidence>
<evidence type="ECO:0000313" key="8">
    <source>
        <dbReference type="WBParaSite" id="Pan_g21064.t1"/>
    </source>
</evidence>
<comment type="subcellular location">
    <subcellularLocation>
        <location evidence="4 5">Cytoplasm</location>
    </subcellularLocation>
</comment>
<comment type="pathway">
    <text evidence="4 5">Amino-acid degradation; L-kynurenine degradation; L-alanine and anthranilate from L-kynurenine: step 1/1.</text>
</comment>
<dbReference type="InterPro" id="IPR010111">
    <property type="entry name" value="Kynureninase"/>
</dbReference>
<accession>A0A7E4VHR7</accession>
<dbReference type="InterPro" id="IPR000192">
    <property type="entry name" value="Aminotrans_V_dom"/>
</dbReference>
<comment type="pathway">
    <text evidence="4 5">Cofactor biosynthesis; NAD(+) biosynthesis; quinolinate from L-kynurenine: step 2/3.</text>
</comment>
<feature type="binding site" evidence="4">
    <location>
        <position position="76"/>
    </location>
    <ligand>
        <name>pyridoxal 5'-phosphate</name>
        <dbReference type="ChEBI" id="CHEBI:597326"/>
    </ligand>
</feature>
<dbReference type="Pfam" id="PF22580">
    <property type="entry name" value="KYNU_C"/>
    <property type="match status" value="1"/>
</dbReference>
<dbReference type="Gene3D" id="3.40.640.10">
    <property type="entry name" value="Type I PLP-dependent aspartate aminotransferase-like (Major domain)"/>
    <property type="match status" value="1"/>
</dbReference>
<proteinExistence type="inferred from homology"/>
<dbReference type="GO" id="GO:0043420">
    <property type="term" value="P:anthranilate metabolic process"/>
    <property type="evidence" value="ECO:0007669"/>
    <property type="project" value="UniProtKB-UniRule"/>
</dbReference>
<comment type="catalytic activity">
    <reaction evidence="4 5">
        <text>L-kynurenine + H2O = anthranilate + L-alanine + H(+)</text>
        <dbReference type="Rhea" id="RHEA:16813"/>
        <dbReference type="ChEBI" id="CHEBI:15377"/>
        <dbReference type="ChEBI" id="CHEBI:15378"/>
        <dbReference type="ChEBI" id="CHEBI:16567"/>
        <dbReference type="ChEBI" id="CHEBI:57959"/>
        <dbReference type="ChEBI" id="CHEBI:57972"/>
        <dbReference type="EC" id="3.7.1.3"/>
    </reaction>
</comment>
<dbReference type="GO" id="GO:0019441">
    <property type="term" value="P:L-tryptophan catabolic process to kynurenine"/>
    <property type="evidence" value="ECO:0007669"/>
    <property type="project" value="TreeGrafter"/>
</dbReference>
<dbReference type="GO" id="GO:0030170">
    <property type="term" value="F:pyridoxal phosphate binding"/>
    <property type="evidence" value="ECO:0007669"/>
    <property type="project" value="UniProtKB-UniRule"/>
</dbReference>
<dbReference type="HAMAP" id="MF_01970">
    <property type="entry name" value="Kynureninase"/>
    <property type="match status" value="1"/>
</dbReference>
<evidence type="ECO:0000256" key="4">
    <source>
        <dbReference type="HAMAP-Rule" id="MF_03017"/>
    </source>
</evidence>
<dbReference type="PIRSF" id="PIRSF038800">
    <property type="entry name" value="KYNU"/>
    <property type="match status" value="1"/>
</dbReference>
<evidence type="ECO:0000256" key="5">
    <source>
        <dbReference type="PIRNR" id="PIRNR038800"/>
    </source>
</evidence>
<dbReference type="PANTHER" id="PTHR14084:SF0">
    <property type="entry name" value="KYNURENINASE"/>
    <property type="match status" value="1"/>
</dbReference>
<dbReference type="InterPro" id="IPR015422">
    <property type="entry name" value="PyrdxlP-dep_Trfase_small"/>
</dbReference>
<dbReference type="GO" id="GO:0097053">
    <property type="term" value="P:L-kynurenine catabolic process"/>
    <property type="evidence" value="ECO:0007669"/>
    <property type="project" value="UniProtKB-UniRule"/>
</dbReference>
<dbReference type="Pfam" id="PF00266">
    <property type="entry name" value="Aminotran_5"/>
    <property type="match status" value="1"/>
</dbReference>
<feature type="binding site" evidence="4">
    <location>
        <position position="271"/>
    </location>
    <ligand>
        <name>pyridoxal 5'-phosphate</name>
        <dbReference type="ChEBI" id="CHEBI:597326"/>
    </ligand>
</feature>
<evidence type="ECO:0000256" key="1">
    <source>
        <dbReference type="ARBA" id="ARBA00022642"/>
    </source>
</evidence>
<dbReference type="GO" id="GO:0005737">
    <property type="term" value="C:cytoplasm"/>
    <property type="evidence" value="ECO:0007669"/>
    <property type="project" value="UniProtKB-SubCell"/>
</dbReference>
<dbReference type="GO" id="GO:0030429">
    <property type="term" value="F:kynureninase activity"/>
    <property type="evidence" value="ECO:0007669"/>
    <property type="project" value="UniProtKB-UniRule"/>
</dbReference>
<keyword evidence="4 5" id="KW-0963">Cytoplasm</keyword>
<dbReference type="UniPathway" id="UPA00253">
    <property type="reaction ID" value="UER00329"/>
</dbReference>
<keyword evidence="7" id="KW-1185">Reference proteome</keyword>
<dbReference type="UniPathway" id="UPA00334">
    <property type="reaction ID" value="UER00455"/>
</dbReference>
<feature type="modified residue" description="N6-(pyridoxal phosphate)lysine" evidence="4">
    <location>
        <position position="214"/>
    </location>
</feature>
<dbReference type="Gene3D" id="3.90.1150.10">
    <property type="entry name" value="Aspartate Aminotransferase, domain 1"/>
    <property type="match status" value="1"/>
</dbReference>
<sequence>MGNTFAQFFCTFCYNGKQCIRTILPNAPIAFDEKMGVFGHTNKPVPWAVGDEECVNGIAEIVGAHPSEVALANGLTVNIHVLLTAFYKPTEKRHKILLESKAFPSDHYAIESQIRLHGRKVEDSMLCLEPREGEDTLRMEDIEAYIEKHGDEIAVIFFSGIQYYTGQLFDMSRITAIGHKKGCLVGWDLAHAFANVPLALTAWDVDFACWCTYKYGSSGAGGLAGLYVNKRFANDKRERLLGWWSHKLDTRFAMTNELDLDTGANGYRISNPPAFLVTGILGFLKVYKKTSMSELRNKSLCLTGYLEFLIEHYFSDDKTSDSAVRVQIMTPKDPAQRGCQLSLKFNIDIGKVYQKLVARGCAVDKRYPHVIRVAPVHFYNSFLDVWRFVNVLRECVKEL</sequence>
<comment type="subunit">
    <text evidence="4 5">Homodimer.</text>
</comment>
<feature type="binding site" evidence="4">
    <location>
        <begin position="103"/>
        <end position="106"/>
    </location>
    <ligand>
        <name>pyridoxal 5'-phosphate</name>
        <dbReference type="ChEBI" id="CHEBI:597326"/>
    </ligand>
</feature>
<reference evidence="8" key="2">
    <citation type="submission" date="2020-10" db="UniProtKB">
        <authorList>
            <consortium name="WormBaseParasite"/>
        </authorList>
    </citation>
    <scope>IDENTIFICATION</scope>
</reference>
<dbReference type="SUPFAM" id="SSF53383">
    <property type="entry name" value="PLP-dependent transferases"/>
    <property type="match status" value="1"/>
</dbReference>
<dbReference type="GO" id="GO:0019805">
    <property type="term" value="P:quinolinate biosynthetic process"/>
    <property type="evidence" value="ECO:0007669"/>
    <property type="project" value="UniProtKB-UniRule"/>
</dbReference>
<evidence type="ECO:0000256" key="3">
    <source>
        <dbReference type="ARBA" id="ARBA00022898"/>
    </source>
</evidence>
<evidence type="ECO:0000313" key="7">
    <source>
        <dbReference type="Proteomes" id="UP000492821"/>
    </source>
</evidence>
<dbReference type="InterPro" id="IPR015421">
    <property type="entry name" value="PyrdxlP-dep_Trfase_major"/>
</dbReference>
<dbReference type="GO" id="GO:0034354">
    <property type="term" value="P:'de novo' NAD+ biosynthetic process from L-tryptophan"/>
    <property type="evidence" value="ECO:0007669"/>
    <property type="project" value="UniProtKB-UniRule"/>
</dbReference>
<dbReference type="FunFam" id="3.40.640.10:FF:000031">
    <property type="entry name" value="Kynureninase"/>
    <property type="match status" value="1"/>
</dbReference>
<reference evidence="7" key="1">
    <citation type="journal article" date="2013" name="Genetics">
        <title>The draft genome and transcriptome of Panagrellus redivivus are shaped by the harsh demands of a free-living lifestyle.</title>
        <authorList>
            <person name="Srinivasan J."/>
            <person name="Dillman A.R."/>
            <person name="Macchietto M.G."/>
            <person name="Heikkinen L."/>
            <person name="Lakso M."/>
            <person name="Fracchia K.M."/>
            <person name="Antoshechkin I."/>
            <person name="Mortazavi A."/>
            <person name="Wong G."/>
            <person name="Sternberg P.W."/>
        </authorList>
    </citation>
    <scope>NUCLEOTIDE SEQUENCE [LARGE SCALE GENOMIC DNA]</scope>
    <source>
        <strain evidence="7">MT8872</strain>
    </source>
</reference>
<evidence type="ECO:0000256" key="2">
    <source>
        <dbReference type="ARBA" id="ARBA00022801"/>
    </source>
</evidence>
<keyword evidence="1 4" id="KW-0662">Pyridine nucleotide biosynthesis</keyword>
<comment type="catalytic activity">
    <reaction evidence="5">
        <text>3-hydroxy-L-kynurenine + H2O = 3-hydroxyanthranilate + L-alanine + H(+)</text>
        <dbReference type="Rhea" id="RHEA:25143"/>
        <dbReference type="ChEBI" id="CHEBI:15377"/>
        <dbReference type="ChEBI" id="CHEBI:15378"/>
        <dbReference type="ChEBI" id="CHEBI:36559"/>
        <dbReference type="ChEBI" id="CHEBI:57972"/>
        <dbReference type="ChEBI" id="CHEBI:58125"/>
        <dbReference type="EC" id="3.7.1.3"/>
    </reaction>
</comment>
<feature type="binding site" evidence="4">
    <location>
        <position position="188"/>
    </location>
    <ligand>
        <name>pyridoxal 5'-phosphate</name>
        <dbReference type="ChEBI" id="CHEBI:597326"/>
    </ligand>
</feature>
<dbReference type="EC" id="3.7.1.3" evidence="4 5"/>
<name>A0A7E4VHR7_PANRE</name>
<feature type="binding site" evidence="4">
    <location>
        <position position="243"/>
    </location>
    <ligand>
        <name>pyridoxal 5'-phosphate</name>
        <dbReference type="ChEBI" id="CHEBI:597326"/>
    </ligand>
</feature>
<dbReference type="NCBIfam" id="TIGR01814">
    <property type="entry name" value="kynureninase"/>
    <property type="match status" value="1"/>
</dbReference>
<dbReference type="WBParaSite" id="Pan_g21064.t1">
    <property type="protein sequence ID" value="Pan_g21064.t1"/>
    <property type="gene ID" value="Pan_g21064"/>
</dbReference>
<feature type="binding site" evidence="4">
    <location>
        <position position="75"/>
    </location>
    <ligand>
        <name>pyridoxal 5'-phosphate</name>
        <dbReference type="ChEBI" id="CHEBI:597326"/>
    </ligand>
</feature>
<keyword evidence="2 4" id="KW-0378">Hydrolase</keyword>
<dbReference type="PANTHER" id="PTHR14084">
    <property type="entry name" value="KYNURENINASE"/>
    <property type="match status" value="1"/>
</dbReference>
<feature type="binding site" evidence="4">
    <location>
        <position position="159"/>
    </location>
    <ligand>
        <name>pyridoxal 5'-phosphate</name>
        <dbReference type="ChEBI" id="CHEBI:597326"/>
    </ligand>
</feature>
<feature type="binding site" evidence="4">
    <location>
        <position position="213"/>
    </location>
    <ligand>
        <name>pyridoxal 5'-phosphate</name>
        <dbReference type="ChEBI" id="CHEBI:597326"/>
    </ligand>
</feature>
<feature type="binding site" evidence="4">
    <location>
        <position position="191"/>
    </location>
    <ligand>
        <name>pyridoxal 5'-phosphate</name>
        <dbReference type="ChEBI" id="CHEBI:597326"/>
    </ligand>
</feature>
<dbReference type="Proteomes" id="UP000492821">
    <property type="component" value="Unassembled WGS sequence"/>
</dbReference>
<comment type="similarity">
    <text evidence="4 5">Belongs to the kynureninase family.</text>
</comment>
<feature type="domain" description="Aminotransferase class V" evidence="6">
    <location>
        <begin position="52"/>
        <end position="238"/>
    </location>
</feature>
<comment type="cofactor">
    <cofactor evidence="4 5">
        <name>pyridoxal 5'-phosphate</name>
        <dbReference type="ChEBI" id="CHEBI:597326"/>
    </cofactor>
</comment>
<organism evidence="7 8">
    <name type="scientific">Panagrellus redivivus</name>
    <name type="common">Microworm</name>
    <dbReference type="NCBI Taxonomy" id="6233"/>
    <lineage>
        <taxon>Eukaryota</taxon>
        <taxon>Metazoa</taxon>
        <taxon>Ecdysozoa</taxon>
        <taxon>Nematoda</taxon>
        <taxon>Chromadorea</taxon>
        <taxon>Rhabditida</taxon>
        <taxon>Tylenchina</taxon>
        <taxon>Panagrolaimomorpha</taxon>
        <taxon>Panagrolaimoidea</taxon>
        <taxon>Panagrolaimidae</taxon>
        <taxon>Panagrellus</taxon>
    </lineage>
</organism>
<keyword evidence="3 4" id="KW-0663">Pyridoxal phosphate</keyword>
<dbReference type="AlphaFoldDB" id="A0A7E4VHR7"/>
<comment type="function">
    <text evidence="4 5">Catalyzes the cleavage of L-kynurenine (L-Kyn) and L-3-hydroxykynurenine (L-3OHKyn) into anthranilic acid (AA) and 3-hydroxyanthranilic acid (3-OHAA), respectively.</text>
</comment>
<protein>
    <recommendedName>
        <fullName evidence="4 5">Kynureninase</fullName>
        <ecNumber evidence="4 5">3.7.1.3</ecNumber>
    </recommendedName>
    <alternativeName>
        <fullName evidence="4">L-kynurenine hydrolase</fullName>
    </alternativeName>
</protein>
<dbReference type="InterPro" id="IPR015424">
    <property type="entry name" value="PyrdxlP-dep_Trfase"/>
</dbReference>